<dbReference type="Gene3D" id="1.20.1050.130">
    <property type="match status" value="1"/>
</dbReference>
<dbReference type="InterPro" id="IPR040079">
    <property type="entry name" value="Glutathione_S-Trfase"/>
</dbReference>
<evidence type="ECO:0000259" key="7">
    <source>
        <dbReference type="PROSITE" id="PS50405"/>
    </source>
</evidence>
<dbReference type="OrthoDB" id="414243at2759"/>
<dbReference type="SUPFAM" id="SSF52833">
    <property type="entry name" value="Thioredoxin-like"/>
    <property type="match status" value="1"/>
</dbReference>
<comment type="similarity">
    <text evidence="4">Belongs to the GST superfamily. Sigma family.</text>
</comment>
<dbReference type="SUPFAM" id="SSF47616">
    <property type="entry name" value="GST C-terminal domain-like"/>
    <property type="match status" value="1"/>
</dbReference>
<dbReference type="GO" id="GO:0004602">
    <property type="term" value="F:glutathione peroxidase activity"/>
    <property type="evidence" value="ECO:0007669"/>
    <property type="project" value="UniProtKB-ARBA"/>
</dbReference>
<gene>
    <name evidence="9" type="primary">LOC100747342</name>
</gene>
<evidence type="ECO:0000256" key="1">
    <source>
        <dbReference type="ARBA" id="ARBA00011738"/>
    </source>
</evidence>
<comment type="subunit">
    <text evidence="1">Homodimer.</text>
</comment>
<accession>A0A6P3V151</accession>
<reference evidence="9" key="1">
    <citation type="submission" date="2025-08" db="UniProtKB">
        <authorList>
            <consortium name="RefSeq"/>
        </authorList>
    </citation>
    <scope>IDENTIFICATION</scope>
</reference>
<feature type="domain" description="GST N-terminal" evidence="6">
    <location>
        <begin position="5"/>
        <end position="82"/>
    </location>
</feature>
<dbReference type="GeneID" id="100747342"/>
<dbReference type="EC" id="2.5.1.18" evidence="2"/>
<dbReference type="GO" id="GO:0004364">
    <property type="term" value="F:glutathione transferase activity"/>
    <property type="evidence" value="ECO:0007669"/>
    <property type="project" value="UniProtKB-EC"/>
</dbReference>
<dbReference type="Pfam" id="PF14497">
    <property type="entry name" value="GST_C_3"/>
    <property type="match status" value="1"/>
</dbReference>
<dbReference type="SFLD" id="SFLDG01205">
    <property type="entry name" value="AMPS.1"/>
    <property type="match status" value="1"/>
</dbReference>
<dbReference type="OMA" id="PWFKEQD"/>
<protein>
    <recommendedName>
        <fullName evidence="2">glutathione transferase</fullName>
        <ecNumber evidence="2">2.5.1.18</ecNumber>
    </recommendedName>
</protein>
<dbReference type="RefSeq" id="XP_012245541.1">
    <property type="nucleotide sequence ID" value="XM_012390118.3"/>
</dbReference>
<dbReference type="FunFam" id="3.40.30.10:FF:000035">
    <property type="entry name" value="hematopoietic prostaglandin D synthase"/>
    <property type="match status" value="1"/>
</dbReference>
<evidence type="ECO:0000259" key="6">
    <source>
        <dbReference type="PROSITE" id="PS50404"/>
    </source>
</evidence>
<sequence length="206" mass="24039">MSSEPTYKLIYFDARGRAEHIRYIFAYAGMKYIDERIPDELWPELKDSMPYGQLPVLEIDGKQVAQSHAVGRYLAKKFNLTGKTDYDAMQCDMHIDSLEDLKQYINIYRVEEDPERKQAKKMELLEHTIPYYMNKFDELVTKNGGNIVPDVTTWADFVFVTALESYELIFGPYALNKYPGLRALQKKINSIPAIADWLARRPFTEF</sequence>
<evidence type="ECO:0000313" key="9">
    <source>
        <dbReference type="RefSeq" id="XP_012245541.1"/>
    </source>
</evidence>
<evidence type="ECO:0000256" key="5">
    <source>
        <dbReference type="ARBA" id="ARBA00047960"/>
    </source>
</evidence>
<keyword evidence="3" id="KW-0808">Transferase</keyword>
<dbReference type="Pfam" id="PF02798">
    <property type="entry name" value="GST_N"/>
    <property type="match status" value="1"/>
</dbReference>
<dbReference type="CDD" id="cd03039">
    <property type="entry name" value="GST_N_Sigma_like"/>
    <property type="match status" value="1"/>
</dbReference>
<name>A0A6P3V151_BOMIM</name>
<dbReference type="KEGG" id="bim:100747342"/>
<dbReference type="GO" id="GO:0006749">
    <property type="term" value="P:glutathione metabolic process"/>
    <property type="evidence" value="ECO:0007669"/>
    <property type="project" value="TreeGrafter"/>
</dbReference>
<dbReference type="AlphaFoldDB" id="A0A6P3V151"/>
<dbReference type="InterPro" id="IPR036282">
    <property type="entry name" value="Glutathione-S-Trfase_C_sf"/>
</dbReference>
<evidence type="ECO:0000313" key="8">
    <source>
        <dbReference type="Proteomes" id="UP000515180"/>
    </source>
</evidence>
<dbReference type="PROSITE" id="PS50405">
    <property type="entry name" value="GST_CTER"/>
    <property type="match status" value="1"/>
</dbReference>
<dbReference type="PROSITE" id="PS50404">
    <property type="entry name" value="GST_NTER"/>
    <property type="match status" value="1"/>
</dbReference>
<dbReference type="FunFam" id="1.20.1050.10:FF:000030">
    <property type="entry name" value="Glutathione S-transferase S1"/>
    <property type="match status" value="1"/>
</dbReference>
<dbReference type="Proteomes" id="UP000515180">
    <property type="component" value="Unplaced"/>
</dbReference>
<proteinExistence type="inferred from homology"/>
<dbReference type="PANTHER" id="PTHR11571:SF224">
    <property type="entry name" value="HEMATOPOIETIC PROSTAGLANDIN D SYNTHASE"/>
    <property type="match status" value="1"/>
</dbReference>
<dbReference type="InterPro" id="IPR036249">
    <property type="entry name" value="Thioredoxin-like_sf"/>
</dbReference>
<dbReference type="InterPro" id="IPR004045">
    <property type="entry name" value="Glutathione_S-Trfase_N"/>
</dbReference>
<keyword evidence="8" id="KW-1185">Reference proteome</keyword>
<evidence type="ECO:0000256" key="2">
    <source>
        <dbReference type="ARBA" id="ARBA00012452"/>
    </source>
</evidence>
<organism evidence="8 9">
    <name type="scientific">Bombus impatiens</name>
    <name type="common">Bumblebee</name>
    <dbReference type="NCBI Taxonomy" id="132113"/>
    <lineage>
        <taxon>Eukaryota</taxon>
        <taxon>Metazoa</taxon>
        <taxon>Ecdysozoa</taxon>
        <taxon>Arthropoda</taxon>
        <taxon>Hexapoda</taxon>
        <taxon>Insecta</taxon>
        <taxon>Pterygota</taxon>
        <taxon>Neoptera</taxon>
        <taxon>Endopterygota</taxon>
        <taxon>Hymenoptera</taxon>
        <taxon>Apocrita</taxon>
        <taxon>Aculeata</taxon>
        <taxon>Apoidea</taxon>
        <taxon>Anthophila</taxon>
        <taxon>Apidae</taxon>
        <taxon>Bombus</taxon>
        <taxon>Pyrobombus</taxon>
    </lineage>
</organism>
<feature type="domain" description="GST C-terminal" evidence="7">
    <location>
        <begin position="84"/>
        <end position="206"/>
    </location>
</feature>
<dbReference type="SFLD" id="SFLDS00019">
    <property type="entry name" value="Glutathione_Transferase_(cytos"/>
    <property type="match status" value="1"/>
</dbReference>
<comment type="catalytic activity">
    <reaction evidence="5">
        <text>RX + glutathione = an S-substituted glutathione + a halide anion + H(+)</text>
        <dbReference type="Rhea" id="RHEA:16437"/>
        <dbReference type="ChEBI" id="CHEBI:15378"/>
        <dbReference type="ChEBI" id="CHEBI:16042"/>
        <dbReference type="ChEBI" id="CHEBI:17792"/>
        <dbReference type="ChEBI" id="CHEBI:57925"/>
        <dbReference type="ChEBI" id="CHEBI:90779"/>
        <dbReference type="EC" id="2.5.1.18"/>
    </reaction>
</comment>
<dbReference type="InterPro" id="IPR050213">
    <property type="entry name" value="GST_superfamily"/>
</dbReference>
<dbReference type="SFLD" id="SFLDG00363">
    <property type="entry name" value="AMPS_(cytGST):_Alpha-__Mu-__Pi"/>
    <property type="match status" value="1"/>
</dbReference>
<dbReference type="InterPro" id="IPR004046">
    <property type="entry name" value="GST_C"/>
</dbReference>
<dbReference type="InterPro" id="IPR010987">
    <property type="entry name" value="Glutathione-S-Trfase_C-like"/>
</dbReference>
<evidence type="ECO:0000256" key="3">
    <source>
        <dbReference type="ARBA" id="ARBA00022679"/>
    </source>
</evidence>
<dbReference type="CDD" id="cd03192">
    <property type="entry name" value="GST_C_Sigma_like"/>
    <property type="match status" value="1"/>
</dbReference>
<dbReference type="PANTHER" id="PTHR11571">
    <property type="entry name" value="GLUTATHIONE S-TRANSFERASE"/>
    <property type="match status" value="1"/>
</dbReference>
<evidence type="ECO:0000256" key="4">
    <source>
        <dbReference type="ARBA" id="ARBA00038317"/>
    </source>
</evidence>